<evidence type="ECO:0008006" key="3">
    <source>
        <dbReference type="Google" id="ProtNLM"/>
    </source>
</evidence>
<gene>
    <name evidence="1" type="ORF">CH378_16355</name>
</gene>
<protein>
    <recommendedName>
        <fullName evidence="3">Transposase</fullName>
    </recommendedName>
</protein>
<evidence type="ECO:0000313" key="1">
    <source>
        <dbReference type="EMBL" id="PJZ28770.1"/>
    </source>
</evidence>
<evidence type="ECO:0000313" key="2">
    <source>
        <dbReference type="Proteomes" id="UP000231919"/>
    </source>
</evidence>
<reference evidence="1 2" key="1">
    <citation type="submission" date="2017-07" db="EMBL/GenBank/DDBJ databases">
        <title>Leptospira spp. isolated from tropical soils.</title>
        <authorList>
            <person name="Thibeaux R."/>
            <person name="Iraola G."/>
            <person name="Ferres I."/>
            <person name="Bierque E."/>
            <person name="Girault D."/>
            <person name="Soupe-Gilbert M.-E."/>
            <person name="Picardeau M."/>
            <person name="Goarant C."/>
        </authorList>
    </citation>
    <scope>NUCLEOTIDE SEQUENCE [LARGE SCALE GENOMIC DNA]</scope>
    <source>
        <strain evidence="1 2">JW2-C-B1</strain>
    </source>
</reference>
<dbReference type="Proteomes" id="UP000231919">
    <property type="component" value="Unassembled WGS sequence"/>
</dbReference>
<sequence>MNLKRIEQGFNRHWKRLRDRKVNARRELLKCATFQKLHKIILRKMFTFDEIISNTKYSMLEKL</sequence>
<accession>A0ABX4N643</accession>
<proteinExistence type="predicted"/>
<name>A0ABX4N643_9LEPT</name>
<comment type="caution">
    <text evidence="1">The sequence shown here is derived from an EMBL/GenBank/DDBJ whole genome shotgun (WGS) entry which is preliminary data.</text>
</comment>
<organism evidence="1 2">
    <name type="scientific">Leptospira kmetyi</name>
    <dbReference type="NCBI Taxonomy" id="408139"/>
    <lineage>
        <taxon>Bacteria</taxon>
        <taxon>Pseudomonadati</taxon>
        <taxon>Spirochaetota</taxon>
        <taxon>Spirochaetia</taxon>
        <taxon>Leptospirales</taxon>
        <taxon>Leptospiraceae</taxon>
        <taxon>Leptospira</taxon>
    </lineage>
</organism>
<keyword evidence="2" id="KW-1185">Reference proteome</keyword>
<dbReference type="EMBL" id="NPDP01000033">
    <property type="protein sequence ID" value="PJZ28770.1"/>
    <property type="molecule type" value="Genomic_DNA"/>
</dbReference>